<dbReference type="Pfam" id="PF11848">
    <property type="entry name" value="DUF3368"/>
    <property type="match status" value="1"/>
</dbReference>
<dbReference type="EMBL" id="FLQX01000159">
    <property type="protein sequence ID" value="SBT09851.1"/>
    <property type="molecule type" value="Genomic_DNA"/>
</dbReference>
<gene>
    <name evidence="1" type="ORF">ACCAA_790025</name>
</gene>
<keyword evidence="2" id="KW-1185">Reference proteome</keyword>
<proteinExistence type="predicted"/>
<organism evidence="1 2">
    <name type="scientific">Candidatus Accumulibacter aalborgensis</name>
    <dbReference type="NCBI Taxonomy" id="1860102"/>
    <lineage>
        <taxon>Bacteria</taxon>
        <taxon>Pseudomonadati</taxon>
        <taxon>Pseudomonadota</taxon>
        <taxon>Betaproteobacteria</taxon>
        <taxon>Candidatus Accumulibacter</taxon>
    </lineage>
</organism>
<dbReference type="PANTHER" id="PTHR39550:SF1">
    <property type="entry name" value="SLL0658 PROTEIN"/>
    <property type="match status" value="1"/>
</dbReference>
<reference evidence="1 2" key="1">
    <citation type="submission" date="2016-06" db="EMBL/GenBank/DDBJ databases">
        <authorList>
            <person name="Kjaerup R.B."/>
            <person name="Dalgaard T.S."/>
            <person name="Juul-Madsen H.R."/>
        </authorList>
    </citation>
    <scope>NUCLEOTIDE SEQUENCE [LARGE SCALE GENOMIC DNA]</scope>
    <source>
        <strain evidence="1">3</strain>
    </source>
</reference>
<dbReference type="PANTHER" id="PTHR39550">
    <property type="entry name" value="SLL0658 PROTEIN"/>
    <property type="match status" value="1"/>
</dbReference>
<dbReference type="InterPro" id="IPR021799">
    <property type="entry name" value="PIN-like_prokaryotic"/>
</dbReference>
<dbReference type="STRING" id="1860102.ACCAA_790025"/>
<protein>
    <submittedName>
        <fullName evidence="1">Nucleic-acid-binding-like protein</fullName>
    </submittedName>
</protein>
<name>A0A1A8XYS1_9PROT</name>
<dbReference type="Proteomes" id="UP000199169">
    <property type="component" value="Unassembled WGS sequence"/>
</dbReference>
<accession>A0A1A8XYS1</accession>
<dbReference type="AlphaFoldDB" id="A0A1A8XYS1"/>
<evidence type="ECO:0000313" key="1">
    <source>
        <dbReference type="EMBL" id="SBT09851.1"/>
    </source>
</evidence>
<dbReference type="RefSeq" id="WP_186409055.1">
    <property type="nucleotide sequence ID" value="NZ_FLQX01000159.1"/>
</dbReference>
<evidence type="ECO:0000313" key="2">
    <source>
        <dbReference type="Proteomes" id="UP000199169"/>
    </source>
</evidence>
<sequence length="161" mass="17264">MRIDAVVINASPLITLFRSGQGGLLPSLFKHIVVPEAVWREVVVQGQGDRAARELSEQSWPVRADVVSSPRVAAWDLGAGETAVLSHALANPPLRAVIDDMDARRCARTLGIPMLGTGGLLVLAKRRGLLTSVGDGIEKLRNSGLWLSDDIVRILKTQAGE</sequence>